<sequence>MLASSEKCSSILSGFFFCSPPFWIYKPVTCSSHEKGDYLEEALFGFTMADAFEDILRKETAENR</sequence>
<reference evidence="1 2" key="1">
    <citation type="submission" date="2016-08" db="EMBL/GenBank/DDBJ databases">
        <title>Identification and validation of antigenic proteins from Pajaroellobacter abortibovis using de-novo genome sequence assembly and reverse vaccinology.</title>
        <authorList>
            <person name="Welly B.T."/>
            <person name="Miller M.R."/>
            <person name="Stott J.L."/>
            <person name="Blanchard M.T."/>
            <person name="Islas-Trejo A.D."/>
            <person name="O'Rourke S.M."/>
            <person name="Young A.E."/>
            <person name="Medrano J.F."/>
            <person name="Van Eenennaam A.L."/>
        </authorList>
    </citation>
    <scope>NUCLEOTIDE SEQUENCE [LARGE SCALE GENOMIC DNA]</scope>
    <source>
        <strain evidence="1 2">BTF92-0548A/99-0131</strain>
    </source>
</reference>
<evidence type="ECO:0000313" key="1">
    <source>
        <dbReference type="EMBL" id="APS00243.1"/>
    </source>
</evidence>
<dbReference type="EMBL" id="CP016908">
    <property type="protein sequence ID" value="APS00243.1"/>
    <property type="molecule type" value="Genomic_DNA"/>
</dbReference>
<protein>
    <submittedName>
        <fullName evidence="1">Uncharacterized protein</fullName>
    </submittedName>
</protein>
<keyword evidence="2" id="KW-1185">Reference proteome</keyword>
<gene>
    <name evidence="1" type="ORF">BCY86_05760</name>
</gene>
<dbReference type="AlphaFoldDB" id="A0A1L6MXE5"/>
<dbReference type="Proteomes" id="UP000185544">
    <property type="component" value="Chromosome"/>
</dbReference>
<organism evidence="1 2">
    <name type="scientific">Pajaroellobacter abortibovis</name>
    <dbReference type="NCBI Taxonomy" id="1882918"/>
    <lineage>
        <taxon>Bacteria</taxon>
        <taxon>Pseudomonadati</taxon>
        <taxon>Myxococcota</taxon>
        <taxon>Polyangia</taxon>
        <taxon>Polyangiales</taxon>
        <taxon>Polyangiaceae</taxon>
    </lineage>
</organism>
<evidence type="ECO:0000313" key="2">
    <source>
        <dbReference type="Proteomes" id="UP000185544"/>
    </source>
</evidence>
<accession>A0A1L6MXE5</accession>
<dbReference type="KEGG" id="pabo:BCY86_05760"/>
<proteinExistence type="predicted"/>
<name>A0A1L6MXE5_9BACT</name>